<evidence type="ECO:0000313" key="3">
    <source>
        <dbReference type="Proteomes" id="UP000693738"/>
    </source>
</evidence>
<feature type="domain" description="CorA-like transporter" evidence="1">
    <location>
        <begin position="12"/>
        <end position="260"/>
    </location>
</feature>
<comment type="caution">
    <text evidence="2">The sequence shown here is derived from an EMBL/GenBank/DDBJ whole genome shotgun (WGS) entry which is preliminary data.</text>
</comment>
<dbReference type="AlphaFoldDB" id="A0A8J2IMH4"/>
<protein>
    <recommendedName>
        <fullName evidence="1">CorA-like transporter domain-containing protein</fullName>
    </recommendedName>
</protein>
<sequence>MSEVGMWPLPNTQYDVRAASAAESLDRSDEKVFSNSKELFEIQVAEITSKGIEEDCLESDCQLEEHITTYHVASTHVARTEDGPVKKEQASFFLLEPAYGWSHLPITKAAAIKLFSTLRAFPELYQHVSAFSNKTFPRDEGFAGFDSHTTIGDDGIWTSFESCYLLKYIDRREGIKQGANPWAIRHALIYQKVDRNDSRTSHLLARLPTAVSKLLGEGLRNSDAESVFVQDWSHLHTTCFSSIKDNLRQFINYLDHEITDLASQ</sequence>
<name>A0A8J2IMH4_FUSEQ</name>
<evidence type="ECO:0000313" key="2">
    <source>
        <dbReference type="EMBL" id="CAG7560621.1"/>
    </source>
</evidence>
<accession>A0A8J2IMH4</accession>
<reference evidence="2" key="1">
    <citation type="submission" date="2021-05" db="EMBL/GenBank/DDBJ databases">
        <authorList>
            <person name="Khan N."/>
        </authorList>
    </citation>
    <scope>NUCLEOTIDE SEQUENCE</scope>
</reference>
<gene>
    <name evidence="2" type="ORF">FEQUK3_LOCUS6364</name>
</gene>
<dbReference type="Proteomes" id="UP000693738">
    <property type="component" value="Unassembled WGS sequence"/>
</dbReference>
<evidence type="ECO:0000259" key="1">
    <source>
        <dbReference type="Pfam" id="PF26616"/>
    </source>
</evidence>
<dbReference type="Pfam" id="PF26616">
    <property type="entry name" value="CorA-like"/>
    <property type="match status" value="1"/>
</dbReference>
<dbReference type="InterPro" id="IPR058257">
    <property type="entry name" value="CorA-like_dom"/>
</dbReference>
<organism evidence="2 3">
    <name type="scientific">Fusarium equiseti</name>
    <name type="common">Fusarium scirpi</name>
    <dbReference type="NCBI Taxonomy" id="61235"/>
    <lineage>
        <taxon>Eukaryota</taxon>
        <taxon>Fungi</taxon>
        <taxon>Dikarya</taxon>
        <taxon>Ascomycota</taxon>
        <taxon>Pezizomycotina</taxon>
        <taxon>Sordariomycetes</taxon>
        <taxon>Hypocreomycetidae</taxon>
        <taxon>Hypocreales</taxon>
        <taxon>Nectriaceae</taxon>
        <taxon>Fusarium</taxon>
        <taxon>Fusarium incarnatum-equiseti species complex</taxon>
    </lineage>
</organism>
<proteinExistence type="predicted"/>
<dbReference type="EMBL" id="CAJSTJ010000136">
    <property type="protein sequence ID" value="CAG7560621.1"/>
    <property type="molecule type" value="Genomic_DNA"/>
</dbReference>